<name>A0ABR1AM79_POLSC</name>
<feature type="region of interest" description="Disordered" evidence="1">
    <location>
        <begin position="1"/>
        <end position="58"/>
    </location>
</feature>
<evidence type="ECO:0000313" key="2">
    <source>
        <dbReference type="EMBL" id="KAK6622391.1"/>
    </source>
</evidence>
<protein>
    <submittedName>
        <fullName evidence="2">Uncharacterized protein</fullName>
    </submittedName>
</protein>
<accession>A0ABR1AM79</accession>
<evidence type="ECO:0000313" key="3">
    <source>
        <dbReference type="Proteomes" id="UP001359485"/>
    </source>
</evidence>
<feature type="compositionally biased region" description="Acidic residues" evidence="1">
    <location>
        <begin position="1"/>
        <end position="12"/>
    </location>
</feature>
<keyword evidence="3" id="KW-1185">Reference proteome</keyword>
<feature type="region of interest" description="Disordered" evidence="1">
    <location>
        <begin position="170"/>
        <end position="226"/>
    </location>
</feature>
<dbReference type="Proteomes" id="UP001359485">
    <property type="component" value="Unassembled WGS sequence"/>
</dbReference>
<feature type="compositionally biased region" description="Basic and acidic residues" evidence="1">
    <location>
        <begin position="178"/>
        <end position="205"/>
    </location>
</feature>
<dbReference type="EMBL" id="JAWJWF010000047">
    <property type="protein sequence ID" value="KAK6622391.1"/>
    <property type="molecule type" value="Genomic_DNA"/>
</dbReference>
<evidence type="ECO:0000256" key="1">
    <source>
        <dbReference type="SAM" id="MobiDB-lite"/>
    </source>
</evidence>
<reference evidence="2 3" key="1">
    <citation type="submission" date="2023-09" db="EMBL/GenBank/DDBJ databases">
        <title>Genomes of two closely related lineages of the louse Polyplax serrata with different host specificities.</title>
        <authorList>
            <person name="Martinu J."/>
            <person name="Tarabai H."/>
            <person name="Stefka J."/>
            <person name="Hypsa V."/>
        </authorList>
    </citation>
    <scope>NUCLEOTIDE SEQUENCE [LARGE SCALE GENOMIC DNA]</scope>
    <source>
        <strain evidence="2">98ZLc_SE</strain>
    </source>
</reference>
<comment type="caution">
    <text evidence="2">The sequence shown here is derived from an EMBL/GenBank/DDBJ whole genome shotgun (WGS) entry which is preliminary data.</text>
</comment>
<organism evidence="2 3">
    <name type="scientific">Polyplax serrata</name>
    <name type="common">Common mouse louse</name>
    <dbReference type="NCBI Taxonomy" id="468196"/>
    <lineage>
        <taxon>Eukaryota</taxon>
        <taxon>Metazoa</taxon>
        <taxon>Ecdysozoa</taxon>
        <taxon>Arthropoda</taxon>
        <taxon>Hexapoda</taxon>
        <taxon>Insecta</taxon>
        <taxon>Pterygota</taxon>
        <taxon>Neoptera</taxon>
        <taxon>Paraneoptera</taxon>
        <taxon>Psocodea</taxon>
        <taxon>Troctomorpha</taxon>
        <taxon>Phthiraptera</taxon>
        <taxon>Anoplura</taxon>
        <taxon>Polyplacidae</taxon>
        <taxon>Polyplax</taxon>
    </lineage>
</organism>
<gene>
    <name evidence="2" type="ORF">RUM44_002202</name>
</gene>
<sequence>MQVDEEEDEEDEFQKWMTQNKMRQVMDEKEDRAWGGGSGPAEGKRPKTHEGTLSPDEGVDLYGKNVKKGFHLTKSSASLVEILTVLQGENILAKRFCNVELKAGTSSGAAQKRGNNSRVLPNGTLVKFCESRREEFKRKCATRIWVGAIGSSRVKLHGWKVRMLEKNRKQNKIRGKGARGEKAGKPLKLKEKKEKRCGEYSRDEGSNASRRNGRKGCVKHVGIDGS</sequence>
<proteinExistence type="predicted"/>
<feature type="compositionally biased region" description="Basic and acidic residues" evidence="1">
    <location>
        <begin position="24"/>
        <end position="33"/>
    </location>
</feature>